<evidence type="ECO:0000256" key="3">
    <source>
        <dbReference type="ARBA" id="ARBA00022617"/>
    </source>
</evidence>
<keyword evidence="7 9" id="KW-0503">Monooxygenase</keyword>
<organism evidence="10 11">
    <name type="scientific">Zophobas morio</name>
    <dbReference type="NCBI Taxonomy" id="2755281"/>
    <lineage>
        <taxon>Eukaryota</taxon>
        <taxon>Metazoa</taxon>
        <taxon>Ecdysozoa</taxon>
        <taxon>Arthropoda</taxon>
        <taxon>Hexapoda</taxon>
        <taxon>Insecta</taxon>
        <taxon>Pterygota</taxon>
        <taxon>Neoptera</taxon>
        <taxon>Endopterygota</taxon>
        <taxon>Coleoptera</taxon>
        <taxon>Polyphaga</taxon>
        <taxon>Cucujiformia</taxon>
        <taxon>Tenebrionidae</taxon>
        <taxon>Zophobas</taxon>
    </lineage>
</organism>
<evidence type="ECO:0000256" key="6">
    <source>
        <dbReference type="ARBA" id="ARBA00023004"/>
    </source>
</evidence>
<reference evidence="10" key="1">
    <citation type="journal article" date="2023" name="G3 (Bethesda)">
        <title>Whole genome assemblies of Zophobas morio and Tenebrio molitor.</title>
        <authorList>
            <person name="Kaur S."/>
            <person name="Stinson S.A."/>
            <person name="diCenzo G.C."/>
        </authorList>
    </citation>
    <scope>NUCLEOTIDE SEQUENCE</scope>
    <source>
        <strain evidence="10">QUZm001</strain>
    </source>
</reference>
<dbReference type="InterPro" id="IPR036396">
    <property type="entry name" value="Cyt_P450_sf"/>
</dbReference>
<dbReference type="GO" id="GO:0020037">
    <property type="term" value="F:heme binding"/>
    <property type="evidence" value="ECO:0007669"/>
    <property type="project" value="InterPro"/>
</dbReference>
<dbReference type="InterPro" id="IPR002401">
    <property type="entry name" value="Cyt_P450_E_grp-I"/>
</dbReference>
<dbReference type="PANTHER" id="PTHR24291:SF187">
    <property type="entry name" value="CYTOCHROME P450 4AE1-RELATED"/>
    <property type="match status" value="1"/>
</dbReference>
<dbReference type="GO" id="GO:0004497">
    <property type="term" value="F:monooxygenase activity"/>
    <property type="evidence" value="ECO:0007669"/>
    <property type="project" value="UniProtKB-KW"/>
</dbReference>
<feature type="binding site" description="axial binding residue" evidence="8">
    <location>
        <position position="376"/>
    </location>
    <ligand>
        <name>heme</name>
        <dbReference type="ChEBI" id="CHEBI:30413"/>
    </ligand>
    <ligandPart>
        <name>Fe</name>
        <dbReference type="ChEBI" id="CHEBI:18248"/>
    </ligandPart>
</feature>
<dbReference type="Gene3D" id="1.10.630.10">
    <property type="entry name" value="Cytochrome P450"/>
    <property type="match status" value="1"/>
</dbReference>
<evidence type="ECO:0000256" key="4">
    <source>
        <dbReference type="ARBA" id="ARBA00022723"/>
    </source>
</evidence>
<keyword evidence="6 8" id="KW-0408">Iron</keyword>
<comment type="caution">
    <text evidence="10">The sequence shown here is derived from an EMBL/GenBank/DDBJ whole genome shotgun (WGS) entry which is preliminary data.</text>
</comment>
<evidence type="ECO:0000313" key="11">
    <source>
        <dbReference type="Proteomes" id="UP001168821"/>
    </source>
</evidence>
<keyword evidence="4 8" id="KW-0479">Metal-binding</keyword>
<proteinExistence type="inferred from homology"/>
<dbReference type="GO" id="GO:0005506">
    <property type="term" value="F:iron ion binding"/>
    <property type="evidence" value="ECO:0007669"/>
    <property type="project" value="InterPro"/>
</dbReference>
<evidence type="ECO:0000256" key="9">
    <source>
        <dbReference type="RuleBase" id="RU000461"/>
    </source>
</evidence>
<name>A0AA38IMW9_9CUCU</name>
<dbReference type="AlphaFoldDB" id="A0AA38IMW9"/>
<dbReference type="Proteomes" id="UP001168821">
    <property type="component" value="Unassembled WGS sequence"/>
</dbReference>
<keyword evidence="3 8" id="KW-0349">Heme</keyword>
<dbReference type="CDD" id="cd20628">
    <property type="entry name" value="CYP4"/>
    <property type="match status" value="1"/>
</dbReference>
<dbReference type="GO" id="GO:0016705">
    <property type="term" value="F:oxidoreductase activity, acting on paired donors, with incorporation or reduction of molecular oxygen"/>
    <property type="evidence" value="ECO:0007669"/>
    <property type="project" value="InterPro"/>
</dbReference>
<keyword evidence="5 9" id="KW-0560">Oxidoreductase</keyword>
<dbReference type="PRINTS" id="PR00463">
    <property type="entry name" value="EP450I"/>
</dbReference>
<evidence type="ECO:0000256" key="7">
    <source>
        <dbReference type="ARBA" id="ARBA00023033"/>
    </source>
</evidence>
<dbReference type="PROSITE" id="PS00086">
    <property type="entry name" value="CYTOCHROME_P450"/>
    <property type="match status" value="1"/>
</dbReference>
<accession>A0AA38IMW9</accession>
<dbReference type="EMBL" id="JALNTZ010000004">
    <property type="protein sequence ID" value="KAJ3656429.1"/>
    <property type="molecule type" value="Genomic_DNA"/>
</dbReference>
<dbReference type="PANTHER" id="PTHR24291">
    <property type="entry name" value="CYTOCHROME P450 FAMILY 4"/>
    <property type="match status" value="1"/>
</dbReference>
<dbReference type="PRINTS" id="PR00385">
    <property type="entry name" value="P450"/>
</dbReference>
<protein>
    <recommendedName>
        <fullName evidence="12">Cytochrome P450</fullName>
    </recommendedName>
</protein>
<gene>
    <name evidence="10" type="ORF">Zmor_015509</name>
</gene>
<comment type="cofactor">
    <cofactor evidence="1 8">
        <name>heme</name>
        <dbReference type="ChEBI" id="CHEBI:30413"/>
    </cofactor>
</comment>
<keyword evidence="11" id="KW-1185">Reference proteome</keyword>
<dbReference type="InterPro" id="IPR017972">
    <property type="entry name" value="Cyt_P450_CS"/>
</dbReference>
<evidence type="ECO:0008006" key="12">
    <source>
        <dbReference type="Google" id="ProtNLM"/>
    </source>
</evidence>
<evidence type="ECO:0000256" key="8">
    <source>
        <dbReference type="PIRSR" id="PIRSR602401-1"/>
    </source>
</evidence>
<evidence type="ECO:0000256" key="1">
    <source>
        <dbReference type="ARBA" id="ARBA00001971"/>
    </source>
</evidence>
<comment type="similarity">
    <text evidence="2 9">Belongs to the cytochrome P450 family.</text>
</comment>
<evidence type="ECO:0000256" key="5">
    <source>
        <dbReference type="ARBA" id="ARBA00023002"/>
    </source>
</evidence>
<evidence type="ECO:0000256" key="2">
    <source>
        <dbReference type="ARBA" id="ARBA00010617"/>
    </source>
</evidence>
<evidence type="ECO:0000313" key="10">
    <source>
        <dbReference type="EMBL" id="KAJ3656429.1"/>
    </source>
</evidence>
<dbReference type="InterPro" id="IPR050196">
    <property type="entry name" value="Cytochrome_P450_Monoox"/>
</dbReference>
<dbReference type="SUPFAM" id="SSF48264">
    <property type="entry name" value="Cytochrome P450"/>
    <property type="match status" value="1"/>
</dbReference>
<dbReference type="Pfam" id="PF00067">
    <property type="entry name" value="p450"/>
    <property type="match status" value="1"/>
</dbReference>
<dbReference type="InterPro" id="IPR001128">
    <property type="entry name" value="Cyt_P450"/>
</dbReference>
<sequence length="430" mass="49990">MAGMKYVNYWDIKNFAEIRDGAKKFLSYGDTVTLRFGPEICPIRKGLLTQDYKLIEFILSSNNLIKKSENYKFLKKWLGNGLLVSDGDYWKSRRKILTPAFHFEILKKFVEVFESAGDVLIEKLQQYDEDTSVDLHTVITLYALDVICETAMGTKINAQSGHNIAYVQSVRNMCKTIIERTFSPFKIHDAFYWLTRDYYKQQKALKILHGFTMNVINSKKDRSVRNDENRTAFLDLLLEFSQNDDLLSISEIREEVDTFMFEGHDTTASGICLADHPEVQEKVFQDQKKVFRDRTNPETNYSDLQDMKYLECVLKETLRLYPSVPVIGRILILLFLFTVNPDYFPEPEKFKPERFENFNNALPFSYIPFSAGRRNCIGQKFAMLEMKSVISKIVRQFEIKPTVPRHEVQLSPETVLKSGNGVKVALKKRD</sequence>